<dbReference type="InterPro" id="IPR051085">
    <property type="entry name" value="MB_O-acyltransferase"/>
</dbReference>
<reference evidence="3" key="1">
    <citation type="submission" date="2025-08" db="UniProtKB">
        <authorList>
            <consortium name="RefSeq"/>
        </authorList>
    </citation>
    <scope>IDENTIFICATION</scope>
    <source>
        <tissue evidence="3">Blood</tissue>
    </source>
</reference>
<dbReference type="PANTHER" id="PTHR13285">
    <property type="entry name" value="ACYLTRANSFERASE"/>
    <property type="match status" value="1"/>
</dbReference>
<dbReference type="AlphaFoldDB" id="A0A2Y9LIM8"/>
<evidence type="ECO:0000256" key="1">
    <source>
        <dbReference type="SAM" id="Phobius"/>
    </source>
</evidence>
<name>A0A2Y9LIM8_DELLE</name>
<accession>A0A2Y9LIM8</accession>
<dbReference type="KEGG" id="dle:111164272"/>
<dbReference type="GO" id="GO:0016746">
    <property type="term" value="F:acyltransferase activity"/>
    <property type="evidence" value="ECO:0007669"/>
    <property type="project" value="TreeGrafter"/>
</dbReference>
<dbReference type="PANTHER" id="PTHR13285:SF19">
    <property type="entry name" value="PROTEIN-CYSTEINE N-PALMITOYLTRANSFERASE HHAT-LIKE PROTEIN"/>
    <property type="match status" value="1"/>
</dbReference>
<dbReference type="GeneID" id="111164272"/>
<proteinExistence type="predicted"/>
<dbReference type="GO" id="GO:0005783">
    <property type="term" value="C:endoplasmic reticulum"/>
    <property type="evidence" value="ECO:0007669"/>
    <property type="project" value="TreeGrafter"/>
</dbReference>
<evidence type="ECO:0000313" key="3">
    <source>
        <dbReference type="RefSeq" id="XP_022409494.1"/>
    </source>
</evidence>
<gene>
    <name evidence="3" type="primary">HHATL</name>
</gene>
<sequence>MAGCPRCVSFARLPPAFSHTPSGPFSRLACRYVYDHVGGEHSEVIPELAATVATFAITTLWLGPCDTVYLWSCLNCFGLNFELWVQKLAEWGPLARIEASLSEQMSRRVRAIFGAMNFWAIIMYNLVSLNSFEFTELVARRLLLTGFPQTTLAVLFVTYCGVQLVKERERTLMLEEEQKQDKEKPE</sequence>
<keyword evidence="1" id="KW-1133">Transmembrane helix</keyword>
<keyword evidence="2" id="KW-1185">Reference proteome</keyword>
<protein>
    <submittedName>
        <fullName evidence="3">Protein-cysteine N-palmitoyltransferase HHAT-like protein</fullName>
    </submittedName>
</protein>
<evidence type="ECO:0000313" key="2">
    <source>
        <dbReference type="Proteomes" id="UP000248483"/>
    </source>
</evidence>
<keyword evidence="1" id="KW-0812">Transmembrane</keyword>
<dbReference type="InParanoid" id="A0A2Y9LIM8"/>
<dbReference type="STRING" id="9749.A0A2Y9LIM8"/>
<feature type="transmembrane region" description="Helical" evidence="1">
    <location>
        <begin position="147"/>
        <end position="165"/>
    </location>
</feature>
<dbReference type="RefSeq" id="XP_022409494.1">
    <property type="nucleotide sequence ID" value="XM_022553786.2"/>
</dbReference>
<keyword evidence="1" id="KW-0472">Membrane</keyword>
<dbReference type="CTD" id="57467"/>
<organism evidence="2 3">
    <name type="scientific">Delphinapterus leucas</name>
    <name type="common">Beluga whale</name>
    <dbReference type="NCBI Taxonomy" id="9749"/>
    <lineage>
        <taxon>Eukaryota</taxon>
        <taxon>Metazoa</taxon>
        <taxon>Chordata</taxon>
        <taxon>Craniata</taxon>
        <taxon>Vertebrata</taxon>
        <taxon>Euteleostomi</taxon>
        <taxon>Mammalia</taxon>
        <taxon>Eutheria</taxon>
        <taxon>Laurasiatheria</taxon>
        <taxon>Artiodactyla</taxon>
        <taxon>Whippomorpha</taxon>
        <taxon>Cetacea</taxon>
        <taxon>Odontoceti</taxon>
        <taxon>Monodontidae</taxon>
        <taxon>Delphinapterus</taxon>
    </lineage>
</organism>
<feature type="transmembrane region" description="Helical" evidence="1">
    <location>
        <begin position="109"/>
        <end position="127"/>
    </location>
</feature>
<dbReference type="Proteomes" id="UP000248483">
    <property type="component" value="Unplaced"/>
</dbReference>